<keyword evidence="2" id="KW-0812">Transmembrane</keyword>
<reference evidence="3" key="1">
    <citation type="journal article" date="2018" name="Genome Biol.">
        <title>SKESA: strategic k-mer extension for scrupulous assemblies.</title>
        <authorList>
            <person name="Souvorov A."/>
            <person name="Agarwala R."/>
            <person name="Lipman D.J."/>
        </authorList>
    </citation>
    <scope>NUCLEOTIDE SEQUENCE</scope>
    <source>
        <strain evidence="3">MA.CK_05/00002290</strain>
    </source>
</reference>
<dbReference type="EMBL" id="DAAYQX010000006">
    <property type="protein sequence ID" value="HAG5376584.1"/>
    <property type="molecule type" value="Genomic_DNA"/>
</dbReference>
<feature type="transmembrane region" description="Helical" evidence="2">
    <location>
        <begin position="94"/>
        <end position="114"/>
    </location>
</feature>
<keyword evidence="2" id="KW-0472">Membrane</keyword>
<accession>A0A765BX51</accession>
<keyword evidence="2" id="KW-1133">Transmembrane helix</keyword>
<comment type="caution">
    <text evidence="3">The sequence shown here is derived from an EMBL/GenBank/DDBJ whole genome shotgun (WGS) entry which is preliminary data.</text>
</comment>
<evidence type="ECO:0000313" key="3">
    <source>
        <dbReference type="EMBL" id="HAG5376584.1"/>
    </source>
</evidence>
<feature type="transmembrane region" description="Helical" evidence="2">
    <location>
        <begin position="65"/>
        <end position="88"/>
    </location>
</feature>
<evidence type="ECO:0000256" key="2">
    <source>
        <dbReference type="SAM" id="Phobius"/>
    </source>
</evidence>
<organism evidence="3">
    <name type="scientific">Salmonella enterica</name>
    <name type="common">Salmonella choleraesuis</name>
    <dbReference type="NCBI Taxonomy" id="28901"/>
    <lineage>
        <taxon>Bacteria</taxon>
        <taxon>Pseudomonadati</taxon>
        <taxon>Pseudomonadota</taxon>
        <taxon>Gammaproteobacteria</taxon>
        <taxon>Enterobacterales</taxon>
        <taxon>Enterobacteriaceae</taxon>
        <taxon>Salmonella</taxon>
    </lineage>
</organism>
<evidence type="ECO:0008006" key="4">
    <source>
        <dbReference type="Google" id="ProtNLM"/>
    </source>
</evidence>
<evidence type="ECO:0000256" key="1">
    <source>
        <dbReference type="SAM" id="MobiDB-lite"/>
    </source>
</evidence>
<proteinExistence type="predicted"/>
<sequence>MPHKTKATPKDRQCGNTKPVQINSCPAGGQKNLLTRSALVGEALKSASGYSCSLGFRRWRKSTSLLRAAVINCPVLSPGSFTFSTAFITSWGTLAATVCDFAFTALVAMPVSPLTNKTQYALKKNSVQHLTCLTPAFKLVLNTFLLRVETAKPGSVGALTGLLTTNDS</sequence>
<gene>
    <name evidence="3" type="ORF">G8P63_002818</name>
</gene>
<feature type="region of interest" description="Disordered" evidence="1">
    <location>
        <begin position="1"/>
        <end position="20"/>
    </location>
</feature>
<dbReference type="AlphaFoldDB" id="A0A765BX51"/>
<reference evidence="3" key="2">
    <citation type="submission" date="2020-02" db="EMBL/GenBank/DDBJ databases">
        <authorList>
            <consortium name="NCBI Pathogen Detection Project"/>
        </authorList>
    </citation>
    <scope>NUCLEOTIDE SEQUENCE</scope>
    <source>
        <strain evidence="3">MA.CK_05/00002290</strain>
    </source>
</reference>
<protein>
    <recommendedName>
        <fullName evidence="4">Ash family protein</fullName>
    </recommendedName>
</protein>
<name>A0A765BX51_SALER</name>